<sequence>MFTTPDEAIRAVLLIATLGVSLSLVEDMRRSDVFAPTGLLSWTVLRITSQPSTPRPLWRVLNRVFAPAPFAWIMRLALASSLCLAATLLYLPHASAIIATLTAAVLCWLLLMNCRTVFGLDGAHHMHMVVFGSSALFFLAPAGSLASMLCVVFIAAQAVLAYTVSGVVKLLGPMWRRGEAVTGIMSTCIYGRAWLWRFLQTRPAVASTVCWSVILFECCFLLTLVAGPGLLRTLLVLGVLFHGAVAVFMGLNGFFVIFIATYPAVVYLNHLIAGHGFLSR</sequence>
<keyword evidence="1" id="KW-1133">Transmembrane helix</keyword>
<accession>A0AAU2HC94</accession>
<feature type="transmembrane region" description="Helical" evidence="1">
    <location>
        <begin position="70"/>
        <end position="88"/>
    </location>
</feature>
<evidence type="ECO:0008006" key="3">
    <source>
        <dbReference type="Google" id="ProtNLM"/>
    </source>
</evidence>
<gene>
    <name evidence="2" type="ORF">OHV25_37635</name>
</gene>
<keyword evidence="1" id="KW-0812">Transmembrane</keyword>
<feature type="transmembrane region" description="Helical" evidence="1">
    <location>
        <begin position="180"/>
        <end position="199"/>
    </location>
</feature>
<evidence type="ECO:0000256" key="1">
    <source>
        <dbReference type="SAM" id="Phobius"/>
    </source>
</evidence>
<dbReference type="EMBL" id="CP108253">
    <property type="protein sequence ID" value="WTU44900.1"/>
    <property type="molecule type" value="Genomic_DNA"/>
</dbReference>
<feature type="transmembrane region" description="Helical" evidence="1">
    <location>
        <begin position="234"/>
        <end position="260"/>
    </location>
</feature>
<name>A0AAU2HC94_9ACTN</name>
<feature type="transmembrane region" description="Helical" evidence="1">
    <location>
        <begin position="205"/>
        <end position="227"/>
    </location>
</feature>
<protein>
    <recommendedName>
        <fullName evidence="3">HTTM domain-containing protein</fullName>
    </recommendedName>
</protein>
<evidence type="ECO:0000313" key="2">
    <source>
        <dbReference type="EMBL" id="WTU44900.1"/>
    </source>
</evidence>
<organism evidence="2">
    <name type="scientific">Streptomyces sp. NBC_00060</name>
    <dbReference type="NCBI Taxonomy" id="2975636"/>
    <lineage>
        <taxon>Bacteria</taxon>
        <taxon>Bacillati</taxon>
        <taxon>Actinomycetota</taxon>
        <taxon>Actinomycetes</taxon>
        <taxon>Kitasatosporales</taxon>
        <taxon>Streptomycetaceae</taxon>
        <taxon>Streptomyces</taxon>
    </lineage>
</organism>
<keyword evidence="1" id="KW-0472">Membrane</keyword>
<feature type="transmembrane region" description="Helical" evidence="1">
    <location>
        <begin position="94"/>
        <end position="111"/>
    </location>
</feature>
<dbReference type="AlphaFoldDB" id="A0AAU2HC94"/>
<proteinExistence type="predicted"/>
<feature type="transmembrane region" description="Helical" evidence="1">
    <location>
        <begin position="146"/>
        <end position="168"/>
    </location>
</feature>
<reference evidence="2" key="1">
    <citation type="submission" date="2022-10" db="EMBL/GenBank/DDBJ databases">
        <title>The complete genomes of actinobacterial strains from the NBC collection.</title>
        <authorList>
            <person name="Joergensen T.S."/>
            <person name="Alvarez Arevalo M."/>
            <person name="Sterndorff E.B."/>
            <person name="Faurdal D."/>
            <person name="Vuksanovic O."/>
            <person name="Mourched A.-S."/>
            <person name="Charusanti P."/>
            <person name="Shaw S."/>
            <person name="Blin K."/>
            <person name="Weber T."/>
        </authorList>
    </citation>
    <scope>NUCLEOTIDE SEQUENCE</scope>
    <source>
        <strain evidence="2">NBC_00060</strain>
    </source>
</reference>